<dbReference type="GO" id="GO:0000287">
    <property type="term" value="F:magnesium ion binding"/>
    <property type="evidence" value="ECO:0007669"/>
    <property type="project" value="UniProtKB-UniRule"/>
</dbReference>
<dbReference type="HAMAP" id="MF_00265">
    <property type="entry name" value="VapC_Nob1"/>
    <property type="match status" value="1"/>
</dbReference>
<dbReference type="InterPro" id="IPR029060">
    <property type="entry name" value="PIN-like_dom_sf"/>
</dbReference>
<reference evidence="10 11" key="2">
    <citation type="journal article" date="2013" name="Environ. Sci. Technol.">
        <title>The 4-tert-butylphenol-utilizing bacterium Sphingobium fuliginis OMI can degrade bisphenols via phenolic ring hydroxylation and meta-cleavage pathway.</title>
        <authorList>
            <person name="Ogata Y."/>
            <person name="Goda S."/>
            <person name="Toyama T."/>
            <person name="Sei K."/>
            <person name="Ike M."/>
        </authorList>
    </citation>
    <scope>NUCLEOTIDE SEQUENCE [LARGE SCALE GENOMIC DNA]</scope>
    <source>
        <strain evidence="10 11">OMI</strain>
    </source>
</reference>
<gene>
    <name evidence="8" type="primary">vapC</name>
    <name evidence="10" type="ORF">SFOMI_5291</name>
</gene>
<dbReference type="RefSeq" id="WP_061939521.1">
    <property type="nucleotide sequence ID" value="NZ_BEWI01000034.1"/>
</dbReference>
<keyword evidence="8" id="KW-0800">Toxin</keyword>
<comment type="caution">
    <text evidence="10">The sequence shown here is derived from an EMBL/GenBank/DDBJ whole genome shotgun (WGS) entry which is preliminary data.</text>
</comment>
<dbReference type="AlphaFoldDB" id="A0A292ZP35"/>
<evidence type="ECO:0000313" key="10">
    <source>
        <dbReference type="EMBL" id="GAY24706.1"/>
    </source>
</evidence>
<comment type="cofactor">
    <cofactor evidence="1 8">
        <name>Mg(2+)</name>
        <dbReference type="ChEBI" id="CHEBI:18420"/>
    </cofactor>
</comment>
<dbReference type="GO" id="GO:0090729">
    <property type="term" value="F:toxin activity"/>
    <property type="evidence" value="ECO:0007669"/>
    <property type="project" value="UniProtKB-KW"/>
</dbReference>
<dbReference type="EMBL" id="BEWI01000034">
    <property type="protein sequence ID" value="GAY24706.1"/>
    <property type="molecule type" value="Genomic_DNA"/>
</dbReference>
<dbReference type="CDD" id="cd18748">
    <property type="entry name" value="PIN_VapC4-5_FitB-like"/>
    <property type="match status" value="1"/>
</dbReference>
<protein>
    <recommendedName>
        <fullName evidence="8">Ribonuclease VapC</fullName>
        <shortName evidence="8">RNase VapC</shortName>
        <ecNumber evidence="8">3.1.-.-</ecNumber>
    </recommendedName>
    <alternativeName>
        <fullName evidence="8">Toxin VapC</fullName>
    </alternativeName>
</protein>
<evidence type="ECO:0000256" key="6">
    <source>
        <dbReference type="ARBA" id="ARBA00022842"/>
    </source>
</evidence>
<keyword evidence="6 8" id="KW-0460">Magnesium</keyword>
<comment type="function">
    <text evidence="8">Toxic component of a toxin-antitoxin (TA) system. An RNase.</text>
</comment>
<dbReference type="EC" id="3.1.-.-" evidence="8"/>
<dbReference type="GO" id="GO:0004540">
    <property type="term" value="F:RNA nuclease activity"/>
    <property type="evidence" value="ECO:0007669"/>
    <property type="project" value="InterPro"/>
</dbReference>
<keyword evidence="3 8" id="KW-0540">Nuclease</keyword>
<evidence type="ECO:0000256" key="8">
    <source>
        <dbReference type="HAMAP-Rule" id="MF_00265"/>
    </source>
</evidence>
<feature type="domain" description="PIN" evidence="9">
    <location>
        <begin position="5"/>
        <end position="125"/>
    </location>
</feature>
<keyword evidence="5 8" id="KW-0378">Hydrolase</keyword>
<evidence type="ECO:0000256" key="2">
    <source>
        <dbReference type="ARBA" id="ARBA00022649"/>
    </source>
</evidence>
<keyword evidence="4 8" id="KW-0479">Metal-binding</keyword>
<accession>A0A292ZP35</accession>
<dbReference type="Proteomes" id="UP000221538">
    <property type="component" value="Unassembled WGS sequence"/>
</dbReference>
<sequence length="137" mass="14586">MSSLYMLDTNIISELARNPHGGVAKRIAEVGPDAICVSIVTAAELRYGCAKKGSPRLLAQIDAILDSVQILALDVPADTEYGGIRAELEAAGKPIGPNDLFIAAHAYALDATLVTANMGEFSRVRALKVENWITDPH</sequence>
<evidence type="ECO:0000256" key="5">
    <source>
        <dbReference type="ARBA" id="ARBA00022801"/>
    </source>
</evidence>
<proteinExistence type="inferred from homology"/>
<evidence type="ECO:0000256" key="7">
    <source>
        <dbReference type="ARBA" id="ARBA00038093"/>
    </source>
</evidence>
<feature type="binding site" evidence="8">
    <location>
        <position position="99"/>
    </location>
    <ligand>
        <name>Mg(2+)</name>
        <dbReference type="ChEBI" id="CHEBI:18420"/>
    </ligand>
</feature>
<dbReference type="SUPFAM" id="SSF88723">
    <property type="entry name" value="PIN domain-like"/>
    <property type="match status" value="1"/>
</dbReference>
<organism evidence="10 11">
    <name type="scientific">Sphingobium fuliginis (strain ATCC 27551)</name>
    <dbReference type="NCBI Taxonomy" id="336203"/>
    <lineage>
        <taxon>Bacteria</taxon>
        <taxon>Pseudomonadati</taxon>
        <taxon>Pseudomonadota</taxon>
        <taxon>Alphaproteobacteria</taxon>
        <taxon>Sphingomonadales</taxon>
        <taxon>Sphingomonadaceae</taxon>
        <taxon>Sphingobium</taxon>
    </lineage>
</organism>
<dbReference type="Pfam" id="PF01850">
    <property type="entry name" value="PIN"/>
    <property type="match status" value="1"/>
</dbReference>
<dbReference type="PANTHER" id="PTHR33653:SF1">
    <property type="entry name" value="RIBONUCLEASE VAPC2"/>
    <property type="match status" value="1"/>
</dbReference>
<feature type="binding site" evidence="8">
    <location>
        <position position="8"/>
    </location>
    <ligand>
        <name>Mg(2+)</name>
        <dbReference type="ChEBI" id="CHEBI:18420"/>
    </ligand>
</feature>
<evidence type="ECO:0000313" key="11">
    <source>
        <dbReference type="Proteomes" id="UP000221538"/>
    </source>
</evidence>
<name>A0A292ZP35_SPHSA</name>
<evidence type="ECO:0000256" key="4">
    <source>
        <dbReference type="ARBA" id="ARBA00022723"/>
    </source>
</evidence>
<dbReference type="GO" id="GO:0016787">
    <property type="term" value="F:hydrolase activity"/>
    <property type="evidence" value="ECO:0007669"/>
    <property type="project" value="UniProtKB-KW"/>
</dbReference>
<dbReference type="PANTHER" id="PTHR33653">
    <property type="entry name" value="RIBONUCLEASE VAPC2"/>
    <property type="match status" value="1"/>
</dbReference>
<dbReference type="InterPro" id="IPR002716">
    <property type="entry name" value="PIN_dom"/>
</dbReference>
<evidence type="ECO:0000259" key="9">
    <source>
        <dbReference type="Pfam" id="PF01850"/>
    </source>
</evidence>
<evidence type="ECO:0000256" key="1">
    <source>
        <dbReference type="ARBA" id="ARBA00001946"/>
    </source>
</evidence>
<reference evidence="10 11" key="1">
    <citation type="journal article" date="2013" name="Biodegradation">
        <title>Occurrence of 4-tert-butylphenol (4-t-BP) biodegradation in an aquatic sample caused by the presence of Spirodela polyrrhiza and isolation of a 4-t-BP-utilizing bacterium.</title>
        <authorList>
            <person name="Ogata Y."/>
            <person name="Toyama T."/>
            <person name="Yu N."/>
            <person name="Wang X."/>
            <person name="Sei K."/>
            <person name="Ike M."/>
        </authorList>
    </citation>
    <scope>NUCLEOTIDE SEQUENCE [LARGE SCALE GENOMIC DNA]</scope>
    <source>
        <strain evidence="10 11">OMI</strain>
    </source>
</reference>
<dbReference type="InterPro" id="IPR022907">
    <property type="entry name" value="VapC_family"/>
</dbReference>
<dbReference type="InterPro" id="IPR050556">
    <property type="entry name" value="Type_II_TA_system_RNase"/>
</dbReference>
<evidence type="ECO:0000256" key="3">
    <source>
        <dbReference type="ARBA" id="ARBA00022722"/>
    </source>
</evidence>
<dbReference type="Gene3D" id="3.40.50.1010">
    <property type="entry name" value="5'-nuclease"/>
    <property type="match status" value="1"/>
</dbReference>
<keyword evidence="2 8" id="KW-1277">Toxin-antitoxin system</keyword>
<comment type="similarity">
    <text evidence="7 8">Belongs to the PINc/VapC protein family.</text>
</comment>